<dbReference type="InterPro" id="IPR004413">
    <property type="entry name" value="GatB"/>
</dbReference>
<dbReference type="SMART" id="SM00845">
    <property type="entry name" value="GatB_Yqey"/>
    <property type="match status" value="1"/>
</dbReference>
<dbReference type="Gene3D" id="1.10.10.410">
    <property type="match status" value="1"/>
</dbReference>
<keyword evidence="4 10" id="KW-0547">Nucleotide-binding</keyword>
<evidence type="ECO:0000313" key="12">
    <source>
        <dbReference type="EMBL" id="HIS25170.1"/>
    </source>
</evidence>
<dbReference type="SUPFAM" id="SSF55931">
    <property type="entry name" value="Glutamine synthetase/guanido kinase"/>
    <property type="match status" value="1"/>
</dbReference>
<keyword evidence="6 10" id="KW-0648">Protein biosynthesis</keyword>
<dbReference type="InterPro" id="IPR017958">
    <property type="entry name" value="Gln-tRNA_amidoTrfase_suB_CS"/>
</dbReference>
<evidence type="ECO:0000256" key="6">
    <source>
        <dbReference type="ARBA" id="ARBA00022917"/>
    </source>
</evidence>
<evidence type="ECO:0000256" key="7">
    <source>
        <dbReference type="ARBA" id="ARBA00024799"/>
    </source>
</evidence>
<comment type="catalytic activity">
    <reaction evidence="8 10">
        <text>L-aspartyl-tRNA(Asn) + L-glutamine + ATP + H2O = L-asparaginyl-tRNA(Asn) + L-glutamate + ADP + phosphate + 2 H(+)</text>
        <dbReference type="Rhea" id="RHEA:14513"/>
        <dbReference type="Rhea" id="RHEA-COMP:9674"/>
        <dbReference type="Rhea" id="RHEA-COMP:9677"/>
        <dbReference type="ChEBI" id="CHEBI:15377"/>
        <dbReference type="ChEBI" id="CHEBI:15378"/>
        <dbReference type="ChEBI" id="CHEBI:29985"/>
        <dbReference type="ChEBI" id="CHEBI:30616"/>
        <dbReference type="ChEBI" id="CHEBI:43474"/>
        <dbReference type="ChEBI" id="CHEBI:58359"/>
        <dbReference type="ChEBI" id="CHEBI:78515"/>
        <dbReference type="ChEBI" id="CHEBI:78516"/>
        <dbReference type="ChEBI" id="CHEBI:456216"/>
    </reaction>
</comment>
<dbReference type="InterPro" id="IPR014746">
    <property type="entry name" value="Gln_synth/guanido_kin_cat_dom"/>
</dbReference>
<dbReference type="Gene3D" id="1.10.150.380">
    <property type="entry name" value="GatB domain, N-terminal subdomain"/>
    <property type="match status" value="1"/>
</dbReference>
<proteinExistence type="inferred from homology"/>
<dbReference type="FunFam" id="1.10.10.410:FF:000001">
    <property type="entry name" value="Aspartyl/glutamyl-tRNA(Asn/Gln) amidotransferase subunit B"/>
    <property type="match status" value="1"/>
</dbReference>
<comment type="catalytic activity">
    <reaction evidence="9 10">
        <text>L-glutamyl-tRNA(Gln) + L-glutamine + ATP + H2O = L-glutaminyl-tRNA(Gln) + L-glutamate + ADP + phosphate + H(+)</text>
        <dbReference type="Rhea" id="RHEA:17521"/>
        <dbReference type="Rhea" id="RHEA-COMP:9681"/>
        <dbReference type="Rhea" id="RHEA-COMP:9684"/>
        <dbReference type="ChEBI" id="CHEBI:15377"/>
        <dbReference type="ChEBI" id="CHEBI:15378"/>
        <dbReference type="ChEBI" id="CHEBI:29985"/>
        <dbReference type="ChEBI" id="CHEBI:30616"/>
        <dbReference type="ChEBI" id="CHEBI:43474"/>
        <dbReference type="ChEBI" id="CHEBI:58359"/>
        <dbReference type="ChEBI" id="CHEBI:78520"/>
        <dbReference type="ChEBI" id="CHEBI:78521"/>
        <dbReference type="ChEBI" id="CHEBI:456216"/>
    </reaction>
</comment>
<dbReference type="Pfam" id="PF02934">
    <property type="entry name" value="GatB_N"/>
    <property type="match status" value="1"/>
</dbReference>
<comment type="caution">
    <text evidence="12">The sequence shown here is derived from an EMBL/GenBank/DDBJ whole genome shotgun (WGS) entry which is preliminary data.</text>
</comment>
<evidence type="ECO:0000256" key="9">
    <source>
        <dbReference type="ARBA" id="ARBA00047913"/>
    </source>
</evidence>
<dbReference type="AlphaFoldDB" id="A0A9D1JIX1"/>
<evidence type="ECO:0000256" key="1">
    <source>
        <dbReference type="ARBA" id="ARBA00005306"/>
    </source>
</evidence>
<sequence length="480" mass="53227">MTNKTIRGYEVVIGLEVHAELNTATKIYCSCKNSFGLEVNTQVCPICMGMPGTLPTLNEKVVEYAIKMGHALNCGINRICKQDRKNYFYPDLPKSYQISQADVPLCHDGYLDVVMGTEVKRIGIERIHIEEDAGKLLHSDKFDGSLVDFNRCGVPLIEIVSRPDMRSSDEAKAYLETIKSILKYIDISDCKMQEGSIRCDVNVSVHKPGEPFGTRCEMKNVNSFSAVVRGIDYEANRQIDILEAGGTIAQETRRWNDAKGESVSMRSKEDAQDYRYFPEPDLLTIVVPQEKVDELKATLPELPNAKIMRYISDYSLTHADAAMIVDVPEKSKYFEDCIDLGCSAPKLAANWILGEISKVMNEGVDISSMNVTPEKLVKIINYISSGKISTASGKIVFDAVMESGADVDSVIEEKSLAQVSDVSALEELAKKVISENEKSVQDYKNGKTNALGYLVGQCMKASKGKANPSMMKELVLKYLN</sequence>
<dbReference type="InterPro" id="IPR006075">
    <property type="entry name" value="Asn/Gln-tRNA_Trfase_suB/E_cat"/>
</dbReference>
<dbReference type="SUPFAM" id="SSF89095">
    <property type="entry name" value="GatB/YqeY motif"/>
    <property type="match status" value="1"/>
</dbReference>
<evidence type="ECO:0000256" key="10">
    <source>
        <dbReference type="HAMAP-Rule" id="MF_00121"/>
    </source>
</evidence>
<dbReference type="EC" id="6.3.5.-" evidence="10"/>
<comment type="similarity">
    <text evidence="1 10">Belongs to the GatB/GatE family. GatB subfamily.</text>
</comment>
<dbReference type="GO" id="GO:0050567">
    <property type="term" value="F:glutaminyl-tRNA synthase (glutamine-hydrolyzing) activity"/>
    <property type="evidence" value="ECO:0007669"/>
    <property type="project" value="UniProtKB-UniRule"/>
</dbReference>
<evidence type="ECO:0000256" key="5">
    <source>
        <dbReference type="ARBA" id="ARBA00022840"/>
    </source>
</evidence>
<reference evidence="12" key="2">
    <citation type="journal article" date="2021" name="PeerJ">
        <title>Extensive microbial diversity within the chicken gut microbiome revealed by metagenomics and culture.</title>
        <authorList>
            <person name="Gilroy R."/>
            <person name="Ravi A."/>
            <person name="Getino M."/>
            <person name="Pursley I."/>
            <person name="Horton D.L."/>
            <person name="Alikhan N.F."/>
            <person name="Baker D."/>
            <person name="Gharbi K."/>
            <person name="Hall N."/>
            <person name="Watson M."/>
            <person name="Adriaenssens E.M."/>
            <person name="Foster-Nyarko E."/>
            <person name="Jarju S."/>
            <person name="Secka A."/>
            <person name="Antonio M."/>
            <person name="Oren A."/>
            <person name="Chaudhuri R.R."/>
            <person name="La Ragione R."/>
            <person name="Hildebrand F."/>
            <person name="Pallen M.J."/>
        </authorList>
    </citation>
    <scope>NUCLEOTIDE SEQUENCE</scope>
    <source>
        <strain evidence="12">CHK157-1446</strain>
    </source>
</reference>
<dbReference type="InterPro" id="IPR042114">
    <property type="entry name" value="GatB_C_1"/>
</dbReference>
<dbReference type="HAMAP" id="MF_00121">
    <property type="entry name" value="GatB"/>
    <property type="match status" value="1"/>
</dbReference>
<evidence type="ECO:0000256" key="4">
    <source>
        <dbReference type="ARBA" id="ARBA00022741"/>
    </source>
</evidence>
<evidence type="ECO:0000313" key="13">
    <source>
        <dbReference type="Proteomes" id="UP000823982"/>
    </source>
</evidence>
<protein>
    <recommendedName>
        <fullName evidence="10">Aspartyl/glutamyl-tRNA(Asn/Gln) amidotransferase subunit B</fullName>
        <shortName evidence="10">Asp/Glu-ADT subunit B</shortName>
        <ecNumber evidence="10">6.3.5.-</ecNumber>
    </recommendedName>
</protein>
<dbReference type="InterPro" id="IPR003789">
    <property type="entry name" value="Asn/Gln_tRNA_amidoTrase-B-like"/>
</dbReference>
<dbReference type="PROSITE" id="PS01234">
    <property type="entry name" value="GATB"/>
    <property type="match status" value="1"/>
</dbReference>
<evidence type="ECO:0000256" key="2">
    <source>
        <dbReference type="ARBA" id="ARBA00011123"/>
    </source>
</evidence>
<comment type="function">
    <text evidence="7 10">Allows the formation of correctly charged Asn-tRNA(Asn) or Gln-tRNA(Gln) through the transamidation of misacylated Asp-tRNA(Asn) or Glu-tRNA(Gln) in organisms which lack either or both of asparaginyl-tRNA or glutaminyl-tRNA synthetases. The reaction takes place in the presence of glutamine and ATP through an activated phospho-Asp-tRNA(Asn) or phospho-Glu-tRNA(Gln).</text>
</comment>
<dbReference type="GO" id="GO:0005524">
    <property type="term" value="F:ATP binding"/>
    <property type="evidence" value="ECO:0007669"/>
    <property type="project" value="UniProtKB-KW"/>
</dbReference>
<dbReference type="GO" id="GO:0006412">
    <property type="term" value="P:translation"/>
    <property type="evidence" value="ECO:0007669"/>
    <property type="project" value="UniProtKB-UniRule"/>
</dbReference>
<dbReference type="InterPro" id="IPR018027">
    <property type="entry name" value="Asn/Gln_amidotransferase"/>
</dbReference>
<accession>A0A9D1JIX1</accession>
<dbReference type="InterPro" id="IPR023168">
    <property type="entry name" value="GatB_Yqey_C_2"/>
</dbReference>
<keyword evidence="5 10" id="KW-0067">ATP-binding</keyword>
<organism evidence="12 13">
    <name type="scientific">Candidatus Faeciplasma gallinarum</name>
    <dbReference type="NCBI Taxonomy" id="2840799"/>
    <lineage>
        <taxon>Bacteria</taxon>
        <taxon>Bacillati</taxon>
        <taxon>Bacillota</taxon>
        <taxon>Clostridia</taxon>
        <taxon>Eubacteriales</taxon>
        <taxon>Oscillospiraceae</taxon>
        <taxon>Oscillospiraceae incertae sedis</taxon>
        <taxon>Candidatus Faeciplasma</taxon>
    </lineage>
</organism>
<dbReference type="Proteomes" id="UP000823982">
    <property type="component" value="Unassembled WGS sequence"/>
</dbReference>
<evidence type="ECO:0000256" key="8">
    <source>
        <dbReference type="ARBA" id="ARBA00047380"/>
    </source>
</evidence>
<dbReference type="EMBL" id="DVIR01000066">
    <property type="protein sequence ID" value="HIS25170.1"/>
    <property type="molecule type" value="Genomic_DNA"/>
</dbReference>
<evidence type="ECO:0000259" key="11">
    <source>
        <dbReference type="SMART" id="SM00845"/>
    </source>
</evidence>
<keyword evidence="3 10" id="KW-0436">Ligase</keyword>
<evidence type="ECO:0000256" key="3">
    <source>
        <dbReference type="ARBA" id="ARBA00022598"/>
    </source>
</evidence>
<name>A0A9D1JIX1_9FIRM</name>
<dbReference type="Pfam" id="PF02637">
    <property type="entry name" value="GatB_Yqey"/>
    <property type="match status" value="1"/>
</dbReference>
<comment type="subunit">
    <text evidence="2 10">Heterotrimer of A, B and C subunits.</text>
</comment>
<dbReference type="NCBIfam" id="NF004012">
    <property type="entry name" value="PRK05477.1-2"/>
    <property type="match status" value="1"/>
</dbReference>
<dbReference type="NCBIfam" id="TIGR00133">
    <property type="entry name" value="gatB"/>
    <property type="match status" value="1"/>
</dbReference>
<dbReference type="InterPro" id="IPR017959">
    <property type="entry name" value="Asn/Gln-tRNA_amidoTrfase_suB/E"/>
</dbReference>
<reference evidence="12" key="1">
    <citation type="submission" date="2020-10" db="EMBL/GenBank/DDBJ databases">
        <authorList>
            <person name="Gilroy R."/>
        </authorList>
    </citation>
    <scope>NUCLEOTIDE SEQUENCE</scope>
    <source>
        <strain evidence="12">CHK157-1446</strain>
    </source>
</reference>
<gene>
    <name evidence="10 12" type="primary">gatB</name>
    <name evidence="12" type="ORF">IAD01_07215</name>
</gene>
<feature type="domain" description="Asn/Gln amidotransferase" evidence="11">
    <location>
        <begin position="332"/>
        <end position="479"/>
    </location>
</feature>
<dbReference type="PANTHER" id="PTHR11659">
    <property type="entry name" value="GLUTAMYL-TRNA GLN AMIDOTRANSFERASE SUBUNIT B MITOCHONDRIAL AND PROKARYOTIC PET112-RELATED"/>
    <property type="match status" value="1"/>
</dbReference>
<dbReference type="NCBIfam" id="NF004014">
    <property type="entry name" value="PRK05477.1-4"/>
    <property type="match status" value="1"/>
</dbReference>